<keyword evidence="3" id="KW-0238">DNA-binding</keyword>
<evidence type="ECO:0000256" key="4">
    <source>
        <dbReference type="ARBA" id="ARBA00023163"/>
    </source>
</evidence>
<evidence type="ECO:0000259" key="5">
    <source>
        <dbReference type="PROSITE" id="PS50937"/>
    </source>
</evidence>
<proteinExistence type="predicted"/>
<evidence type="ECO:0000256" key="3">
    <source>
        <dbReference type="ARBA" id="ARBA00023125"/>
    </source>
</evidence>
<dbReference type="PANTHER" id="PTHR30204:SF69">
    <property type="entry name" value="MERR-FAMILY TRANSCRIPTIONAL REGULATOR"/>
    <property type="match status" value="1"/>
</dbReference>
<accession>A0A2K4ZCP0</accession>
<keyword evidence="7" id="KW-1185">Reference proteome</keyword>
<dbReference type="SMART" id="SM00422">
    <property type="entry name" value="HTH_MERR"/>
    <property type="match status" value="1"/>
</dbReference>
<dbReference type="Pfam" id="PF13411">
    <property type="entry name" value="MerR_1"/>
    <property type="match status" value="1"/>
</dbReference>
<keyword evidence="4" id="KW-0804">Transcription</keyword>
<dbReference type="AlphaFoldDB" id="A0A2K4ZCP0"/>
<dbReference type="SUPFAM" id="SSF46955">
    <property type="entry name" value="Putative DNA-binding domain"/>
    <property type="match status" value="1"/>
</dbReference>
<keyword evidence="2" id="KW-0805">Transcription regulation</keyword>
<dbReference type="GO" id="GO:0003677">
    <property type="term" value="F:DNA binding"/>
    <property type="evidence" value="ECO:0007669"/>
    <property type="project" value="UniProtKB-KW"/>
</dbReference>
<dbReference type="InterPro" id="IPR000551">
    <property type="entry name" value="MerR-type_HTH_dom"/>
</dbReference>
<dbReference type="OrthoDB" id="9773308at2"/>
<protein>
    <submittedName>
        <fullName evidence="6">HTH-type transcriptional regulator CueR</fullName>
    </submittedName>
</protein>
<dbReference type="RefSeq" id="WP_103238324.1">
    <property type="nucleotide sequence ID" value="NZ_CANRXC010000043.1"/>
</dbReference>
<feature type="domain" description="HTH merR-type" evidence="5">
    <location>
        <begin position="5"/>
        <end position="75"/>
    </location>
</feature>
<evidence type="ECO:0000256" key="2">
    <source>
        <dbReference type="ARBA" id="ARBA00023015"/>
    </source>
</evidence>
<name>A0A2K4ZCP0_9FIRM</name>
<dbReference type="EMBL" id="OFSM01000004">
    <property type="protein sequence ID" value="SOY28211.1"/>
    <property type="molecule type" value="Genomic_DNA"/>
</dbReference>
<gene>
    <name evidence="6" type="primary">cueR</name>
    <name evidence="6" type="ORF">AMURIS_00918</name>
</gene>
<dbReference type="InterPro" id="IPR009061">
    <property type="entry name" value="DNA-bd_dom_put_sf"/>
</dbReference>
<keyword evidence="1" id="KW-0678">Repressor</keyword>
<dbReference type="Proteomes" id="UP000236311">
    <property type="component" value="Unassembled WGS sequence"/>
</dbReference>
<dbReference type="InterPro" id="IPR047057">
    <property type="entry name" value="MerR_fam"/>
</dbReference>
<dbReference type="GO" id="GO:0003700">
    <property type="term" value="F:DNA-binding transcription factor activity"/>
    <property type="evidence" value="ECO:0007669"/>
    <property type="project" value="InterPro"/>
</dbReference>
<dbReference type="PANTHER" id="PTHR30204">
    <property type="entry name" value="REDOX-CYCLING DRUG-SENSING TRANSCRIPTIONAL ACTIVATOR SOXR"/>
    <property type="match status" value="1"/>
</dbReference>
<dbReference type="Gene3D" id="1.10.1660.10">
    <property type="match status" value="1"/>
</dbReference>
<dbReference type="PROSITE" id="PS50937">
    <property type="entry name" value="HTH_MERR_2"/>
    <property type="match status" value="1"/>
</dbReference>
<organism evidence="6 7">
    <name type="scientific">Acetatifactor muris</name>
    <dbReference type="NCBI Taxonomy" id="879566"/>
    <lineage>
        <taxon>Bacteria</taxon>
        <taxon>Bacillati</taxon>
        <taxon>Bacillota</taxon>
        <taxon>Clostridia</taxon>
        <taxon>Lachnospirales</taxon>
        <taxon>Lachnospiraceae</taxon>
        <taxon>Acetatifactor</taxon>
    </lineage>
</organism>
<evidence type="ECO:0000256" key="1">
    <source>
        <dbReference type="ARBA" id="ARBA00022491"/>
    </source>
</evidence>
<evidence type="ECO:0000313" key="7">
    <source>
        <dbReference type="Proteomes" id="UP000236311"/>
    </source>
</evidence>
<reference evidence="6 7" key="1">
    <citation type="submission" date="2018-01" db="EMBL/GenBank/DDBJ databases">
        <authorList>
            <person name="Gaut B.S."/>
            <person name="Morton B.R."/>
            <person name="Clegg M.T."/>
            <person name="Duvall M.R."/>
        </authorList>
    </citation>
    <scope>NUCLEOTIDE SEQUENCE [LARGE SCALE GENOMIC DNA]</scope>
    <source>
        <strain evidence="6">GP69</strain>
    </source>
</reference>
<evidence type="ECO:0000313" key="6">
    <source>
        <dbReference type="EMBL" id="SOY28211.1"/>
    </source>
</evidence>
<sequence length="156" mass="17945">MKNDLMMIGEIADFFGISRKAIRLYEKKGIIQPVKVDDANGYRYYSAAQVQQLNALLELKALGFSLDEIKRIIDGKAEKATLLEMLEKKRQAWLETMNSARYKEECLGEMIKNLQVSPAAQKITEMTEEERAWLLVKMVCLEDVRAQKVLSEALWL</sequence>